<organism evidence="2 3">
    <name type="scientific">Seminavis robusta</name>
    <dbReference type="NCBI Taxonomy" id="568900"/>
    <lineage>
        <taxon>Eukaryota</taxon>
        <taxon>Sar</taxon>
        <taxon>Stramenopiles</taxon>
        <taxon>Ochrophyta</taxon>
        <taxon>Bacillariophyta</taxon>
        <taxon>Bacillariophyceae</taxon>
        <taxon>Bacillariophycidae</taxon>
        <taxon>Naviculales</taxon>
        <taxon>Naviculaceae</taxon>
        <taxon>Seminavis</taxon>
    </lineage>
</organism>
<reference evidence="2" key="1">
    <citation type="submission" date="2020-06" db="EMBL/GenBank/DDBJ databases">
        <authorList>
            <consortium name="Plant Systems Biology data submission"/>
        </authorList>
    </citation>
    <scope>NUCLEOTIDE SEQUENCE</scope>
    <source>
        <strain evidence="2">D6</strain>
    </source>
</reference>
<gene>
    <name evidence="2" type="ORF">SEMRO_125_G060150.1</name>
</gene>
<evidence type="ECO:0000313" key="3">
    <source>
        <dbReference type="Proteomes" id="UP001153069"/>
    </source>
</evidence>
<feature type="compositionally biased region" description="Basic residues" evidence="1">
    <location>
        <begin position="179"/>
        <end position="194"/>
    </location>
</feature>
<feature type="region of interest" description="Disordered" evidence="1">
    <location>
        <begin position="133"/>
        <end position="194"/>
    </location>
</feature>
<proteinExistence type="predicted"/>
<sequence length="374" mass="41445">MILDLEDSSAGVDFTDNDSTELTELASQHTTKSTKGRKLRQVLQKKQLDVLLQTYSSFLDEPGETATTPSNSQTANDFFSIARKNSIEGNPIVPLSTSFVNSDDTTMTDVPKPPRNADVKRARVRRARDLIIEEEEGQLRGSPFTDDSMPMQLSDSEEETTGAVVDPNKGKGSKEPVGNRKHKKKNGTRRKKKVDLKTRLWKANEALKGFSTRAAQKHFEIAADFHAVTKELRHHLKSGANVMFEDLADQFDGMVENMFAGDGVEQRDDVGPQNNSARQLHHEQTVPANGTSQTGQMRQAAPQIVQEDPNFRPLSHEEAIEVMNKQVADMLVPVAALSNRVQENIGCSELGPGPDEYGYFYEAEGRELPTSASF</sequence>
<keyword evidence="3" id="KW-1185">Reference proteome</keyword>
<name>A0A9N8DEZ4_9STRA</name>
<evidence type="ECO:0000256" key="1">
    <source>
        <dbReference type="SAM" id="MobiDB-lite"/>
    </source>
</evidence>
<protein>
    <submittedName>
        <fullName evidence="2">Uncharacterized protein</fullName>
    </submittedName>
</protein>
<dbReference type="AlphaFoldDB" id="A0A9N8DEZ4"/>
<dbReference type="Proteomes" id="UP001153069">
    <property type="component" value="Unassembled WGS sequence"/>
</dbReference>
<evidence type="ECO:0000313" key="2">
    <source>
        <dbReference type="EMBL" id="CAB9502022.1"/>
    </source>
</evidence>
<feature type="region of interest" description="Disordered" evidence="1">
    <location>
        <begin position="1"/>
        <end position="38"/>
    </location>
</feature>
<feature type="compositionally biased region" description="Polar residues" evidence="1">
    <location>
        <begin position="22"/>
        <end position="31"/>
    </location>
</feature>
<dbReference type="EMBL" id="CAICTM010000124">
    <property type="protein sequence ID" value="CAB9502022.1"/>
    <property type="molecule type" value="Genomic_DNA"/>
</dbReference>
<accession>A0A9N8DEZ4</accession>
<comment type="caution">
    <text evidence="2">The sequence shown here is derived from an EMBL/GenBank/DDBJ whole genome shotgun (WGS) entry which is preliminary data.</text>
</comment>
<feature type="compositionally biased region" description="Basic and acidic residues" evidence="1">
    <location>
        <begin position="168"/>
        <end position="178"/>
    </location>
</feature>